<keyword evidence="10" id="KW-0406">Ion transport</keyword>
<sequence>MADTLTLPVPDSMKIIEFTAGSLRFADNLPEAPPADGFVWVYLDRAQLEQAMPLLQHAAQTLGGSQMLDLHGLDLSLDIHPSNYDYTSVYDLIVFRRLAMPGEQGEEAELRADAAGAPALQARPTQAGNRLAAFDRIRSQAVGFVIFDRLLISVHPPGCPTARSFVKRFLADIQQGLDTATARSRRPSSPADLVLRMINGMVDSYLELRRDLTAELERWQVHLLRNDARNTDWNALMNARSQLHLLEDLCEEQLDAMQEWLDSLREQPLESFHAQPAQAQEQRDMLVARARDVVEHIERVMQHARRLQHSAETVVQIHFSAQGNRTNDIMRVLTTLTAIFLPLNLIAGVFGMNFREMPLLDWRIGFWVATGAMAMIALLLSLWFWRKRYLDSDR</sequence>
<dbReference type="InterPro" id="IPR002523">
    <property type="entry name" value="MgTranspt_CorA/ZnTranspt_ZntB"/>
</dbReference>
<dbReference type="Pfam" id="PF01544">
    <property type="entry name" value="CorA"/>
    <property type="match status" value="1"/>
</dbReference>
<reference evidence="15 16" key="1">
    <citation type="submission" date="2016-10" db="EMBL/GenBank/DDBJ databases">
        <authorList>
            <person name="de Groot N.N."/>
        </authorList>
    </citation>
    <scope>NUCLEOTIDE SEQUENCE [LARGE SCALE GENOMIC DNA]</scope>
    <source>
        <strain evidence="15 16">DSM 15123</strain>
    </source>
</reference>
<comment type="similarity">
    <text evidence="2">Belongs to the CorA metal ion transporter (MIT) (TC 1.A.35) family.</text>
</comment>
<dbReference type="InterPro" id="IPR045861">
    <property type="entry name" value="CorA_cytoplasmic_dom"/>
</dbReference>
<proteinExistence type="inferred from homology"/>
<comment type="function">
    <text evidence="13">Mediates influx of magnesium ions. Alternates between open and closed states. Activated by low cytoplasmic Mg(2+) levels. Inactive when cytoplasmic Mg(2+) levels are high.</text>
</comment>
<evidence type="ECO:0000256" key="4">
    <source>
        <dbReference type="ARBA" id="ARBA00022475"/>
    </source>
</evidence>
<keyword evidence="16" id="KW-1185">Reference proteome</keyword>
<evidence type="ECO:0000256" key="5">
    <source>
        <dbReference type="ARBA" id="ARBA00022519"/>
    </source>
</evidence>
<keyword evidence="5" id="KW-0997">Cell inner membrane</keyword>
<comment type="catalytic activity">
    <reaction evidence="12">
        <text>Mg(2+)(in) = Mg(2+)(out)</text>
        <dbReference type="Rhea" id="RHEA:29827"/>
        <dbReference type="ChEBI" id="CHEBI:18420"/>
    </reaction>
</comment>
<name>A0A1H8ICE9_9BURK</name>
<evidence type="ECO:0000256" key="7">
    <source>
        <dbReference type="ARBA" id="ARBA00022833"/>
    </source>
</evidence>
<evidence type="ECO:0000256" key="2">
    <source>
        <dbReference type="ARBA" id="ARBA00009765"/>
    </source>
</evidence>
<evidence type="ECO:0000256" key="9">
    <source>
        <dbReference type="ARBA" id="ARBA00022989"/>
    </source>
</evidence>
<feature type="transmembrane region" description="Helical" evidence="14">
    <location>
        <begin position="332"/>
        <end position="352"/>
    </location>
</feature>
<dbReference type="STRING" id="1121117.SAMN02745977_01718"/>
<dbReference type="AlphaFoldDB" id="A0A1H8ICE9"/>
<dbReference type="PANTHER" id="PTHR46494">
    <property type="entry name" value="CORA FAMILY METAL ION TRANSPORTER (EUROFUNG)"/>
    <property type="match status" value="1"/>
</dbReference>
<keyword evidence="6 14" id="KW-0812">Transmembrane</keyword>
<evidence type="ECO:0000313" key="15">
    <source>
        <dbReference type="EMBL" id="SEN66124.1"/>
    </source>
</evidence>
<evidence type="ECO:0000256" key="1">
    <source>
        <dbReference type="ARBA" id="ARBA00004651"/>
    </source>
</evidence>
<dbReference type="Gene3D" id="1.20.58.340">
    <property type="entry name" value="Magnesium transport protein CorA, transmembrane region"/>
    <property type="match status" value="2"/>
</dbReference>
<dbReference type="SUPFAM" id="SSF143865">
    <property type="entry name" value="CorA soluble domain-like"/>
    <property type="match status" value="1"/>
</dbReference>
<dbReference type="GO" id="GO:0005886">
    <property type="term" value="C:plasma membrane"/>
    <property type="evidence" value="ECO:0007669"/>
    <property type="project" value="UniProtKB-SubCell"/>
</dbReference>
<evidence type="ECO:0000313" key="16">
    <source>
        <dbReference type="Proteomes" id="UP000199531"/>
    </source>
</evidence>
<dbReference type="Proteomes" id="UP000199531">
    <property type="component" value="Unassembled WGS sequence"/>
</dbReference>
<dbReference type="SUPFAM" id="SSF144083">
    <property type="entry name" value="Magnesium transport protein CorA, transmembrane region"/>
    <property type="match status" value="1"/>
</dbReference>
<dbReference type="CDD" id="cd12822">
    <property type="entry name" value="TmCorA-like"/>
    <property type="match status" value="1"/>
</dbReference>
<dbReference type="GO" id="GO:0015095">
    <property type="term" value="F:magnesium ion transmembrane transporter activity"/>
    <property type="evidence" value="ECO:0007669"/>
    <property type="project" value="TreeGrafter"/>
</dbReference>
<dbReference type="GO" id="GO:0000287">
    <property type="term" value="F:magnesium ion binding"/>
    <property type="evidence" value="ECO:0007669"/>
    <property type="project" value="TreeGrafter"/>
</dbReference>
<keyword evidence="7" id="KW-0862">Zinc</keyword>
<protein>
    <submittedName>
        <fullName evidence="15">Mg2+ and Co2+ transporter CorA</fullName>
    </submittedName>
</protein>
<keyword evidence="8" id="KW-0460">Magnesium</keyword>
<evidence type="ECO:0000256" key="3">
    <source>
        <dbReference type="ARBA" id="ARBA00022448"/>
    </source>
</evidence>
<feature type="transmembrane region" description="Helical" evidence="14">
    <location>
        <begin position="364"/>
        <end position="385"/>
    </location>
</feature>
<evidence type="ECO:0000256" key="11">
    <source>
        <dbReference type="ARBA" id="ARBA00023136"/>
    </source>
</evidence>
<organism evidence="15 16">
    <name type="scientific">Brachymonas denitrificans DSM 15123</name>
    <dbReference type="NCBI Taxonomy" id="1121117"/>
    <lineage>
        <taxon>Bacteria</taxon>
        <taxon>Pseudomonadati</taxon>
        <taxon>Pseudomonadota</taxon>
        <taxon>Betaproteobacteria</taxon>
        <taxon>Burkholderiales</taxon>
        <taxon>Comamonadaceae</taxon>
        <taxon>Brachymonas</taxon>
    </lineage>
</organism>
<evidence type="ECO:0000256" key="10">
    <source>
        <dbReference type="ARBA" id="ARBA00023065"/>
    </source>
</evidence>
<dbReference type="EMBL" id="FOCW01000004">
    <property type="protein sequence ID" value="SEN66124.1"/>
    <property type="molecule type" value="Genomic_DNA"/>
</dbReference>
<dbReference type="RefSeq" id="WP_234970093.1">
    <property type="nucleotide sequence ID" value="NZ_FOCW01000004.1"/>
</dbReference>
<comment type="subcellular location">
    <subcellularLocation>
        <location evidence="1">Cell membrane</location>
        <topology evidence="1">Multi-pass membrane protein</topology>
    </subcellularLocation>
</comment>
<dbReference type="GO" id="GO:0015087">
    <property type="term" value="F:cobalt ion transmembrane transporter activity"/>
    <property type="evidence" value="ECO:0007669"/>
    <property type="project" value="TreeGrafter"/>
</dbReference>
<keyword evidence="3" id="KW-0813">Transport</keyword>
<accession>A0A1H8ICE9</accession>
<evidence type="ECO:0000256" key="6">
    <source>
        <dbReference type="ARBA" id="ARBA00022692"/>
    </source>
</evidence>
<gene>
    <name evidence="15" type="ORF">SAMN02745977_01718</name>
</gene>
<keyword evidence="11 14" id="KW-0472">Membrane</keyword>
<dbReference type="InterPro" id="IPR045863">
    <property type="entry name" value="CorA_TM1_TM2"/>
</dbReference>
<evidence type="ECO:0000256" key="12">
    <source>
        <dbReference type="ARBA" id="ARBA00034269"/>
    </source>
</evidence>
<keyword evidence="9 14" id="KW-1133">Transmembrane helix</keyword>
<dbReference type="PANTHER" id="PTHR46494:SF3">
    <property type="entry name" value="ZINC TRANSPORT PROTEIN ZNTB"/>
    <property type="match status" value="1"/>
</dbReference>
<evidence type="ECO:0000256" key="8">
    <source>
        <dbReference type="ARBA" id="ARBA00022842"/>
    </source>
</evidence>
<evidence type="ECO:0000256" key="14">
    <source>
        <dbReference type="SAM" id="Phobius"/>
    </source>
</evidence>
<evidence type="ECO:0000256" key="13">
    <source>
        <dbReference type="ARBA" id="ARBA00045497"/>
    </source>
</evidence>
<dbReference type="FunFam" id="1.20.58.340:FF:000004">
    <property type="entry name" value="Magnesium transport protein CorA"/>
    <property type="match status" value="1"/>
</dbReference>
<dbReference type="GO" id="GO:0050897">
    <property type="term" value="F:cobalt ion binding"/>
    <property type="evidence" value="ECO:0007669"/>
    <property type="project" value="TreeGrafter"/>
</dbReference>
<keyword evidence="4" id="KW-1003">Cell membrane</keyword>